<feature type="domain" description="GAD-related" evidence="1">
    <location>
        <begin position="11"/>
        <end position="95"/>
    </location>
</feature>
<dbReference type="EMBL" id="BAAAFH010000003">
    <property type="protein sequence ID" value="GAA0874374.1"/>
    <property type="molecule type" value="Genomic_DNA"/>
</dbReference>
<keyword evidence="4" id="KW-1185">Reference proteome</keyword>
<dbReference type="Pfam" id="PF08906">
    <property type="entry name" value="T6SS_Tdi1_C"/>
    <property type="match status" value="1"/>
</dbReference>
<dbReference type="Proteomes" id="UP001501126">
    <property type="component" value="Unassembled WGS sequence"/>
</dbReference>
<dbReference type="InterPro" id="IPR015002">
    <property type="entry name" value="T6SS_Tdi1_C"/>
</dbReference>
<evidence type="ECO:0000259" key="2">
    <source>
        <dbReference type="Pfam" id="PF08906"/>
    </source>
</evidence>
<evidence type="ECO:0000313" key="4">
    <source>
        <dbReference type="Proteomes" id="UP001501126"/>
    </source>
</evidence>
<protein>
    <submittedName>
        <fullName evidence="3">GAD-like domain-containing protein</fullName>
    </submittedName>
</protein>
<feature type="domain" description="T6SS immunity protein Tdi1 C-terminal" evidence="2">
    <location>
        <begin position="118"/>
        <end position="188"/>
    </location>
</feature>
<proteinExistence type="predicted"/>
<dbReference type="Pfam" id="PF08887">
    <property type="entry name" value="GAD-like"/>
    <property type="match status" value="1"/>
</dbReference>
<organism evidence="3 4">
    <name type="scientific">Wandonia haliotis</name>
    <dbReference type="NCBI Taxonomy" id="574963"/>
    <lineage>
        <taxon>Bacteria</taxon>
        <taxon>Pseudomonadati</taxon>
        <taxon>Bacteroidota</taxon>
        <taxon>Flavobacteriia</taxon>
        <taxon>Flavobacteriales</taxon>
        <taxon>Crocinitomicaceae</taxon>
        <taxon>Wandonia</taxon>
    </lineage>
</organism>
<dbReference type="InterPro" id="IPR014983">
    <property type="entry name" value="GAD-rel"/>
</dbReference>
<evidence type="ECO:0000259" key="1">
    <source>
        <dbReference type="Pfam" id="PF08887"/>
    </source>
</evidence>
<gene>
    <name evidence="3" type="ORF">GCM10009118_07820</name>
</gene>
<sequence>MGIDSMSYCLFTDDFKKKKVKYQDVSPALFELYKKKISVEFADMMLEEGLCTYAEGLFTLVDPRVYDEVLKQYNVYSDKCITLVKNAFGDLFYYDGFECRVLYTSYNEQYSFAGGDAVKYFFTFQLTDAAFLRKNFKKKLFGEAVKQYGKLDPDETYGFIPALPLGGEETCRSIRKVKTIEYLNSLSQAFL</sequence>
<reference evidence="3 4" key="1">
    <citation type="journal article" date="2019" name="Int. J. Syst. Evol. Microbiol.">
        <title>The Global Catalogue of Microorganisms (GCM) 10K type strain sequencing project: providing services to taxonomists for standard genome sequencing and annotation.</title>
        <authorList>
            <consortium name="The Broad Institute Genomics Platform"/>
            <consortium name="The Broad Institute Genome Sequencing Center for Infectious Disease"/>
            <person name="Wu L."/>
            <person name="Ma J."/>
        </authorList>
    </citation>
    <scope>NUCLEOTIDE SEQUENCE [LARGE SCALE GENOMIC DNA]</scope>
    <source>
        <strain evidence="3 4">JCM 16083</strain>
    </source>
</reference>
<evidence type="ECO:0000313" key="3">
    <source>
        <dbReference type="EMBL" id="GAA0874374.1"/>
    </source>
</evidence>
<name>A0ABN1MMC6_9FLAO</name>
<accession>A0ABN1MMC6</accession>
<comment type="caution">
    <text evidence="3">The sequence shown here is derived from an EMBL/GenBank/DDBJ whole genome shotgun (WGS) entry which is preliminary data.</text>
</comment>
<dbReference type="RefSeq" id="WP_343785274.1">
    <property type="nucleotide sequence ID" value="NZ_BAAAFH010000003.1"/>
</dbReference>